<evidence type="ECO:0000313" key="3">
    <source>
        <dbReference type="Proteomes" id="UP001195914"/>
    </source>
</evidence>
<gene>
    <name evidence="2" type="ORF">X943_003997</name>
</gene>
<dbReference type="EMBL" id="JAHBMH010000073">
    <property type="protein sequence ID" value="KAK1933514.1"/>
    <property type="molecule type" value="Genomic_DNA"/>
</dbReference>
<comment type="caution">
    <text evidence="2">The sequence shown here is derived from an EMBL/GenBank/DDBJ whole genome shotgun (WGS) entry which is preliminary data.</text>
</comment>
<evidence type="ECO:0000313" key="2">
    <source>
        <dbReference type="EMBL" id="KAK1933514.1"/>
    </source>
</evidence>
<proteinExistence type="predicted"/>
<reference evidence="2" key="2">
    <citation type="submission" date="2021-05" db="EMBL/GenBank/DDBJ databases">
        <authorList>
            <person name="Pain A."/>
        </authorList>
    </citation>
    <scope>NUCLEOTIDE SEQUENCE</scope>
    <source>
        <strain evidence="2">1802A</strain>
    </source>
</reference>
<name>A0AAD9G7W5_BABDI</name>
<reference evidence="2" key="1">
    <citation type="journal article" date="2014" name="Nucleic Acids Res.">
        <title>The evolutionary dynamics of variant antigen genes in Babesia reveal a history of genomic innovation underlying host-parasite interaction.</title>
        <authorList>
            <person name="Jackson A.P."/>
            <person name="Otto T.D."/>
            <person name="Darby A."/>
            <person name="Ramaprasad A."/>
            <person name="Xia D."/>
            <person name="Echaide I.E."/>
            <person name="Farber M."/>
            <person name="Gahlot S."/>
            <person name="Gamble J."/>
            <person name="Gupta D."/>
            <person name="Gupta Y."/>
            <person name="Jackson L."/>
            <person name="Malandrin L."/>
            <person name="Malas T.B."/>
            <person name="Moussa E."/>
            <person name="Nair M."/>
            <person name="Reid A.J."/>
            <person name="Sanders M."/>
            <person name="Sharma J."/>
            <person name="Tracey A."/>
            <person name="Quail M.A."/>
            <person name="Weir W."/>
            <person name="Wastling J.M."/>
            <person name="Hall N."/>
            <person name="Willadsen P."/>
            <person name="Lingelbach K."/>
            <person name="Shiels B."/>
            <person name="Tait A."/>
            <person name="Berriman M."/>
            <person name="Allred D.R."/>
            <person name="Pain A."/>
        </authorList>
    </citation>
    <scope>NUCLEOTIDE SEQUENCE</scope>
    <source>
        <strain evidence="2">1802A</strain>
    </source>
</reference>
<keyword evidence="3" id="KW-1185">Reference proteome</keyword>
<accession>A0AAD9G7W5</accession>
<dbReference type="AlphaFoldDB" id="A0AAD9G7W5"/>
<evidence type="ECO:0000256" key="1">
    <source>
        <dbReference type="SAM" id="MobiDB-lite"/>
    </source>
</evidence>
<dbReference type="Proteomes" id="UP001195914">
    <property type="component" value="Unassembled WGS sequence"/>
</dbReference>
<feature type="region of interest" description="Disordered" evidence="1">
    <location>
        <begin position="30"/>
        <end position="55"/>
    </location>
</feature>
<organism evidence="2 3">
    <name type="scientific">Babesia divergens</name>
    <dbReference type="NCBI Taxonomy" id="32595"/>
    <lineage>
        <taxon>Eukaryota</taxon>
        <taxon>Sar</taxon>
        <taxon>Alveolata</taxon>
        <taxon>Apicomplexa</taxon>
        <taxon>Aconoidasida</taxon>
        <taxon>Piroplasmida</taxon>
        <taxon>Babesiidae</taxon>
        <taxon>Babesia</taxon>
    </lineage>
</organism>
<sequence>MKVVSKGEPVSNTDVLVCIRKRLQDYRRPIKANSGVGENPHDAQPMTTEKGVDSAEQEEWQLRIKKLNAFSLSQESVSESEESHIRFLESLECYLASIG</sequence>
<protein>
    <submittedName>
        <fullName evidence="2">Uncharacterized protein</fullName>
    </submittedName>
</protein>